<accession>A0A4Q4ZJ12</accession>
<dbReference type="InterPro" id="IPR018020">
    <property type="entry name" value="OHCU_decarboxylase"/>
</dbReference>
<dbReference type="OrthoDB" id="5243781at2"/>
<keyword evidence="4" id="KW-0659">Purine metabolism</keyword>
<dbReference type="Pfam" id="PF09349">
    <property type="entry name" value="OHCU_decarbox"/>
    <property type="match status" value="1"/>
</dbReference>
<reference evidence="9 10" key="1">
    <citation type="submission" date="2019-01" db="EMBL/GenBank/DDBJ databases">
        <title>Nocardioides guangzhouensis sp. nov., an actinobacterium isolated from soil.</title>
        <authorList>
            <person name="Fu Y."/>
            <person name="Cai Y."/>
            <person name="Lin Z."/>
            <person name="Chen P."/>
        </authorList>
    </citation>
    <scope>NUCLEOTIDE SEQUENCE [LARGE SCALE GENOMIC DNA]</scope>
    <source>
        <strain evidence="9 10">130</strain>
    </source>
</reference>
<dbReference type="AlphaFoldDB" id="A0A4Q4ZJ12"/>
<evidence type="ECO:0000256" key="1">
    <source>
        <dbReference type="ARBA" id="ARBA00001163"/>
    </source>
</evidence>
<organism evidence="9 10">
    <name type="scientific">Nocardioides guangzhouensis</name>
    <dbReference type="NCBI Taxonomy" id="2497878"/>
    <lineage>
        <taxon>Bacteria</taxon>
        <taxon>Bacillati</taxon>
        <taxon>Actinomycetota</taxon>
        <taxon>Actinomycetes</taxon>
        <taxon>Propionibacteriales</taxon>
        <taxon>Nocardioidaceae</taxon>
        <taxon>Nocardioides</taxon>
    </lineage>
</organism>
<dbReference type="InterPro" id="IPR017595">
    <property type="entry name" value="OHCU_decarboxylase-2"/>
</dbReference>
<name>A0A4Q4ZJ12_9ACTN</name>
<evidence type="ECO:0000313" key="9">
    <source>
        <dbReference type="EMBL" id="RYP88270.1"/>
    </source>
</evidence>
<evidence type="ECO:0000313" key="10">
    <source>
        <dbReference type="Proteomes" id="UP000295198"/>
    </source>
</evidence>
<dbReference type="PANTHER" id="PTHR43466:SF1">
    <property type="entry name" value="2-OXO-4-HYDROXY-4-CARBOXY-5-UREIDOIMIDAZOLINE DECARBOXYLASE-RELATED"/>
    <property type="match status" value="1"/>
</dbReference>
<dbReference type="NCBIfam" id="NF010372">
    <property type="entry name" value="PRK13798.1"/>
    <property type="match status" value="1"/>
</dbReference>
<gene>
    <name evidence="9" type="primary">uraD</name>
    <name evidence="9" type="ORF">EKO23_02735</name>
</gene>
<dbReference type="PANTHER" id="PTHR43466">
    <property type="entry name" value="2-OXO-4-HYDROXY-4-CARBOXY-5-UREIDOIMIDAZOLINE DECARBOXYLASE-RELATED"/>
    <property type="match status" value="1"/>
</dbReference>
<evidence type="ECO:0000256" key="6">
    <source>
        <dbReference type="ARBA" id="ARBA00023239"/>
    </source>
</evidence>
<dbReference type="SUPFAM" id="SSF158694">
    <property type="entry name" value="UraD-Like"/>
    <property type="match status" value="1"/>
</dbReference>
<evidence type="ECO:0000256" key="7">
    <source>
        <dbReference type="SAM" id="MobiDB-lite"/>
    </source>
</evidence>
<keyword evidence="6 9" id="KW-0456">Lyase</keyword>
<keyword evidence="5" id="KW-0210">Decarboxylase</keyword>
<dbReference type="Gene3D" id="1.10.3330.10">
    <property type="entry name" value="Oxo-4-hydroxy-4-carboxy-5-ureidoimidazoline decarboxylase"/>
    <property type="match status" value="1"/>
</dbReference>
<dbReference type="GO" id="GO:0006144">
    <property type="term" value="P:purine nucleobase metabolic process"/>
    <property type="evidence" value="ECO:0007669"/>
    <property type="project" value="UniProtKB-KW"/>
</dbReference>
<protein>
    <recommendedName>
        <fullName evidence="3">2-oxo-4-hydroxy-4-carboxy-5-ureidoimidazoline decarboxylase</fullName>
        <ecNumber evidence="3">4.1.1.97</ecNumber>
    </recommendedName>
</protein>
<feature type="domain" description="Oxo-4-hydroxy-4-carboxy-5-ureidoimidazoline decarboxylase" evidence="8">
    <location>
        <begin position="7"/>
        <end position="157"/>
    </location>
</feature>
<comment type="pathway">
    <text evidence="2">Purine metabolism; urate degradation; (S)-allantoin from urate: step 3/3.</text>
</comment>
<evidence type="ECO:0000256" key="2">
    <source>
        <dbReference type="ARBA" id="ARBA00004754"/>
    </source>
</evidence>
<dbReference type="RefSeq" id="WP_134713841.1">
    <property type="nucleotide sequence ID" value="NZ_SDKM01000003.1"/>
</dbReference>
<sequence length="161" mass="17569">MEVTRFNALPVGAAREAVAGCLGVPRWVDEVVDGRPYADPADALARGRESARALTDDELTSALTRHPRIGERREDDDEEARMSRSEQAGVDPADAARLRAANAAYEQRFGRVFLVRAAGRSSAEILAELERRLGNDDAAEREETVTALRDIALLRLEGVLA</sequence>
<dbReference type="GO" id="GO:0051997">
    <property type="term" value="F:2-oxo-4-hydroxy-4-carboxy-5-ureidoimidazoline decarboxylase activity"/>
    <property type="evidence" value="ECO:0007669"/>
    <property type="project" value="UniProtKB-EC"/>
</dbReference>
<feature type="region of interest" description="Disordered" evidence="7">
    <location>
        <begin position="55"/>
        <end position="91"/>
    </location>
</feature>
<proteinExistence type="predicted"/>
<evidence type="ECO:0000256" key="5">
    <source>
        <dbReference type="ARBA" id="ARBA00022793"/>
    </source>
</evidence>
<evidence type="ECO:0000259" key="8">
    <source>
        <dbReference type="Pfam" id="PF09349"/>
    </source>
</evidence>
<comment type="caution">
    <text evidence="9">The sequence shown here is derived from an EMBL/GenBank/DDBJ whole genome shotgun (WGS) entry which is preliminary data.</text>
</comment>
<keyword evidence="10" id="KW-1185">Reference proteome</keyword>
<evidence type="ECO:0000256" key="3">
    <source>
        <dbReference type="ARBA" id="ARBA00012257"/>
    </source>
</evidence>
<dbReference type="EMBL" id="SDKM01000003">
    <property type="protein sequence ID" value="RYP88270.1"/>
    <property type="molecule type" value="Genomic_DNA"/>
</dbReference>
<dbReference type="EC" id="4.1.1.97" evidence="3"/>
<dbReference type="InterPro" id="IPR036778">
    <property type="entry name" value="OHCU_decarboxylase_sf"/>
</dbReference>
<evidence type="ECO:0000256" key="4">
    <source>
        <dbReference type="ARBA" id="ARBA00022631"/>
    </source>
</evidence>
<dbReference type="GO" id="GO:0019628">
    <property type="term" value="P:urate catabolic process"/>
    <property type="evidence" value="ECO:0007669"/>
    <property type="project" value="TreeGrafter"/>
</dbReference>
<dbReference type="Proteomes" id="UP000295198">
    <property type="component" value="Unassembled WGS sequence"/>
</dbReference>
<dbReference type="NCBIfam" id="TIGR03180">
    <property type="entry name" value="UraD_2"/>
    <property type="match status" value="1"/>
</dbReference>
<comment type="catalytic activity">
    <reaction evidence="1">
        <text>5-hydroxy-2-oxo-4-ureido-2,5-dihydro-1H-imidazole-5-carboxylate + H(+) = (S)-allantoin + CO2</text>
        <dbReference type="Rhea" id="RHEA:26301"/>
        <dbReference type="ChEBI" id="CHEBI:15378"/>
        <dbReference type="ChEBI" id="CHEBI:15678"/>
        <dbReference type="ChEBI" id="CHEBI:16526"/>
        <dbReference type="ChEBI" id="CHEBI:58639"/>
        <dbReference type="EC" id="4.1.1.97"/>
    </reaction>
</comment>